<comment type="catalytic activity">
    <reaction evidence="8">
        <text>DNA(n) + a 2'-deoxyribonucleoside 5'-triphosphate = DNA(n+1) + diphosphate</text>
        <dbReference type="Rhea" id="RHEA:22508"/>
        <dbReference type="Rhea" id="RHEA-COMP:17339"/>
        <dbReference type="Rhea" id="RHEA-COMP:17340"/>
        <dbReference type="ChEBI" id="CHEBI:33019"/>
        <dbReference type="ChEBI" id="CHEBI:61560"/>
        <dbReference type="ChEBI" id="CHEBI:173112"/>
        <dbReference type="EC" id="2.7.7.7"/>
    </reaction>
</comment>
<dbReference type="PANTHER" id="PTHR34388:SF1">
    <property type="entry name" value="DNA POLYMERASE III SUBUNIT DELTA"/>
    <property type="match status" value="1"/>
</dbReference>
<comment type="similarity">
    <text evidence="7">Belongs to the DNA polymerase HolA subunit family.</text>
</comment>
<dbReference type="Gene3D" id="1.20.272.10">
    <property type="match status" value="1"/>
</dbReference>
<proteinExistence type="inferred from homology"/>
<keyword evidence="6" id="KW-0239">DNA-directed DNA polymerase</keyword>
<sequence>EGKEEFLKEEALRKFEQDFFEKGPSEFNRTLFYGDDLDISSLTGELAALPMLSSKKLILIRHAEMLSPPAQEALISYINRPSSTTCVVLEVETLNKQKKLYKAISRYGRIIAFKRYYDKHLDKWISQRAGFYDKKILPKAAALLKENVGNNLRLLDGAIQKMVLYTGERKIIGIEDVEELTGVSRVGTVFDLIRAIRQKQINDSLKILSALIREGKESCHGIVSLLFWQLKRMSKAKKLLEQRLSPKEIGGQLNIHSFFLEQFIDGVRGFSPEEFRNGFKFLLAADTEIKTGIRRPEIILELLIIRLCGL</sequence>
<organism evidence="11">
    <name type="scientific">marine sediment metagenome</name>
    <dbReference type="NCBI Taxonomy" id="412755"/>
    <lineage>
        <taxon>unclassified sequences</taxon>
        <taxon>metagenomes</taxon>
        <taxon>ecological metagenomes</taxon>
    </lineage>
</organism>
<dbReference type="SUPFAM" id="SSF48019">
    <property type="entry name" value="post-AAA+ oligomerization domain-like"/>
    <property type="match status" value="1"/>
</dbReference>
<evidence type="ECO:0000256" key="1">
    <source>
        <dbReference type="ARBA" id="ARBA00012417"/>
    </source>
</evidence>
<evidence type="ECO:0000259" key="10">
    <source>
        <dbReference type="Pfam" id="PF21694"/>
    </source>
</evidence>
<dbReference type="AlphaFoldDB" id="X1A159"/>
<evidence type="ECO:0000256" key="8">
    <source>
        <dbReference type="ARBA" id="ARBA00049244"/>
    </source>
</evidence>
<dbReference type="InterPro" id="IPR027417">
    <property type="entry name" value="P-loop_NTPase"/>
</dbReference>
<dbReference type="Gene3D" id="1.10.8.60">
    <property type="match status" value="1"/>
</dbReference>
<feature type="domain" description="DNA polymerase III delta N-terminal" evidence="9">
    <location>
        <begin position="2"/>
        <end position="111"/>
    </location>
</feature>
<evidence type="ECO:0000256" key="5">
    <source>
        <dbReference type="ARBA" id="ARBA00022705"/>
    </source>
</evidence>
<dbReference type="GO" id="GO:0003677">
    <property type="term" value="F:DNA binding"/>
    <property type="evidence" value="ECO:0007669"/>
    <property type="project" value="InterPro"/>
</dbReference>
<gene>
    <name evidence="11" type="ORF">S01H4_20682</name>
</gene>
<dbReference type="EMBL" id="BART01009317">
    <property type="protein sequence ID" value="GAG66463.1"/>
    <property type="molecule type" value="Genomic_DNA"/>
</dbReference>
<reference evidence="11" key="1">
    <citation type="journal article" date="2014" name="Front. Microbiol.">
        <title>High frequency of phylogenetically diverse reductive dehalogenase-homologous genes in deep subseafloor sedimentary metagenomes.</title>
        <authorList>
            <person name="Kawai M."/>
            <person name="Futagami T."/>
            <person name="Toyoda A."/>
            <person name="Takaki Y."/>
            <person name="Nishi S."/>
            <person name="Hori S."/>
            <person name="Arai W."/>
            <person name="Tsubouchi T."/>
            <person name="Morono Y."/>
            <person name="Uchiyama I."/>
            <person name="Ito T."/>
            <person name="Fujiyama A."/>
            <person name="Inagaki F."/>
            <person name="Takami H."/>
        </authorList>
    </citation>
    <scope>NUCLEOTIDE SEQUENCE</scope>
    <source>
        <strain evidence="11">Expedition CK06-06</strain>
    </source>
</reference>
<evidence type="ECO:0000256" key="7">
    <source>
        <dbReference type="ARBA" id="ARBA00034754"/>
    </source>
</evidence>
<dbReference type="GO" id="GO:0006261">
    <property type="term" value="P:DNA-templated DNA replication"/>
    <property type="evidence" value="ECO:0007669"/>
    <property type="project" value="TreeGrafter"/>
</dbReference>
<dbReference type="Pfam" id="PF06144">
    <property type="entry name" value="DNA_pol3_delta"/>
    <property type="match status" value="1"/>
</dbReference>
<keyword evidence="4" id="KW-0548">Nucleotidyltransferase</keyword>
<dbReference type="GO" id="GO:0009360">
    <property type="term" value="C:DNA polymerase III complex"/>
    <property type="evidence" value="ECO:0007669"/>
    <property type="project" value="InterPro"/>
</dbReference>
<evidence type="ECO:0000256" key="3">
    <source>
        <dbReference type="ARBA" id="ARBA00022679"/>
    </source>
</evidence>
<dbReference type="InterPro" id="IPR008921">
    <property type="entry name" value="DNA_pol3_clamp-load_cplx_C"/>
</dbReference>
<dbReference type="NCBIfam" id="TIGR01128">
    <property type="entry name" value="holA"/>
    <property type="match status" value="1"/>
</dbReference>
<dbReference type="InterPro" id="IPR010372">
    <property type="entry name" value="DNA_pol3_delta_N"/>
</dbReference>
<feature type="domain" description="DNA polymerase III delta subunit-like C-terminal" evidence="10">
    <location>
        <begin position="188"/>
        <end position="307"/>
    </location>
</feature>
<keyword evidence="3" id="KW-0808">Transferase</keyword>
<comment type="caution">
    <text evidence="11">The sequence shown here is derived from an EMBL/GenBank/DDBJ whole genome shotgun (WGS) entry which is preliminary data.</text>
</comment>
<evidence type="ECO:0000256" key="4">
    <source>
        <dbReference type="ARBA" id="ARBA00022695"/>
    </source>
</evidence>
<accession>X1A159</accession>
<feature type="non-terminal residue" evidence="11">
    <location>
        <position position="1"/>
    </location>
</feature>
<evidence type="ECO:0000313" key="11">
    <source>
        <dbReference type="EMBL" id="GAG66463.1"/>
    </source>
</evidence>
<name>X1A159_9ZZZZ</name>
<dbReference type="EC" id="2.7.7.7" evidence="1"/>
<dbReference type="GO" id="GO:0003887">
    <property type="term" value="F:DNA-directed DNA polymerase activity"/>
    <property type="evidence" value="ECO:0007669"/>
    <property type="project" value="UniProtKB-KW"/>
</dbReference>
<dbReference type="Gene3D" id="3.40.50.300">
    <property type="entry name" value="P-loop containing nucleotide triphosphate hydrolases"/>
    <property type="match status" value="1"/>
</dbReference>
<keyword evidence="5" id="KW-0235">DNA replication</keyword>
<dbReference type="Pfam" id="PF21694">
    <property type="entry name" value="DNA_pol3_delta_C"/>
    <property type="match status" value="1"/>
</dbReference>
<dbReference type="SUPFAM" id="SSF52540">
    <property type="entry name" value="P-loop containing nucleoside triphosphate hydrolases"/>
    <property type="match status" value="1"/>
</dbReference>
<evidence type="ECO:0000256" key="2">
    <source>
        <dbReference type="ARBA" id="ARBA00017703"/>
    </source>
</evidence>
<protein>
    <recommendedName>
        <fullName evidence="2">DNA polymerase III subunit delta</fullName>
        <ecNumber evidence="1">2.7.7.7</ecNumber>
    </recommendedName>
</protein>
<dbReference type="InterPro" id="IPR048466">
    <property type="entry name" value="DNA_pol3_delta-like_C"/>
</dbReference>
<dbReference type="InterPro" id="IPR005790">
    <property type="entry name" value="DNA_polIII_delta"/>
</dbReference>
<evidence type="ECO:0000259" key="9">
    <source>
        <dbReference type="Pfam" id="PF06144"/>
    </source>
</evidence>
<dbReference type="PANTHER" id="PTHR34388">
    <property type="entry name" value="DNA POLYMERASE III SUBUNIT DELTA"/>
    <property type="match status" value="1"/>
</dbReference>
<evidence type="ECO:0000256" key="6">
    <source>
        <dbReference type="ARBA" id="ARBA00022932"/>
    </source>
</evidence>